<dbReference type="OrthoDB" id="4713066at2759"/>
<evidence type="ECO:0000256" key="6">
    <source>
        <dbReference type="SAM" id="MobiDB-lite"/>
    </source>
</evidence>
<gene>
    <name evidence="8" type="ORF">LRAMOSA05211</name>
</gene>
<feature type="compositionally biased region" description="Low complexity" evidence="6">
    <location>
        <begin position="55"/>
        <end position="66"/>
    </location>
</feature>
<feature type="compositionally biased region" description="Polar residues" evidence="6">
    <location>
        <begin position="1"/>
        <end position="12"/>
    </location>
</feature>
<feature type="domain" description="LITAF" evidence="7">
    <location>
        <begin position="86"/>
        <end position="170"/>
    </location>
</feature>
<dbReference type="PROSITE" id="PS51837">
    <property type="entry name" value="LITAF"/>
    <property type="match status" value="1"/>
</dbReference>
<dbReference type="GO" id="GO:0016020">
    <property type="term" value="C:membrane"/>
    <property type="evidence" value="ECO:0007669"/>
    <property type="project" value="UniProtKB-SubCell"/>
</dbReference>
<evidence type="ECO:0000256" key="3">
    <source>
        <dbReference type="ARBA" id="ARBA00022723"/>
    </source>
</evidence>
<comment type="similarity">
    <text evidence="2">Belongs to the CDIP1/LITAF family.</text>
</comment>
<keyword evidence="5" id="KW-0472">Membrane</keyword>
<reference evidence="8" key="1">
    <citation type="journal article" date="2014" name="Genome Announc.">
        <title>De novo whole-genome sequence and genome annotation of Lichtheimia ramosa.</title>
        <authorList>
            <person name="Linde J."/>
            <person name="Schwartze V."/>
            <person name="Binder U."/>
            <person name="Lass-Florl C."/>
            <person name="Voigt K."/>
            <person name="Horn F."/>
        </authorList>
    </citation>
    <scope>NUCLEOTIDE SEQUENCE</scope>
    <source>
        <strain evidence="8">JMRC FSU:6197</strain>
    </source>
</reference>
<organism evidence="8">
    <name type="scientific">Lichtheimia ramosa</name>
    <dbReference type="NCBI Taxonomy" id="688394"/>
    <lineage>
        <taxon>Eukaryota</taxon>
        <taxon>Fungi</taxon>
        <taxon>Fungi incertae sedis</taxon>
        <taxon>Mucoromycota</taxon>
        <taxon>Mucoromycotina</taxon>
        <taxon>Mucoromycetes</taxon>
        <taxon>Mucorales</taxon>
        <taxon>Lichtheimiaceae</taxon>
        <taxon>Lichtheimia</taxon>
    </lineage>
</organism>
<protein>
    <recommendedName>
        <fullName evidence="7">LITAF domain-containing protein</fullName>
    </recommendedName>
</protein>
<evidence type="ECO:0000313" key="8">
    <source>
        <dbReference type="EMBL" id="CDS13027.1"/>
    </source>
</evidence>
<keyword evidence="3" id="KW-0479">Metal-binding</keyword>
<dbReference type="SMART" id="SM00714">
    <property type="entry name" value="LITAF"/>
    <property type="match status" value="1"/>
</dbReference>
<keyword evidence="4" id="KW-0862">Zinc</keyword>
<evidence type="ECO:0000256" key="1">
    <source>
        <dbReference type="ARBA" id="ARBA00004170"/>
    </source>
</evidence>
<dbReference type="PANTHER" id="PTHR23292:SF6">
    <property type="entry name" value="FI16602P1-RELATED"/>
    <property type="match status" value="1"/>
</dbReference>
<accession>A0A077X1Y1</accession>
<evidence type="ECO:0000256" key="2">
    <source>
        <dbReference type="ARBA" id="ARBA00005975"/>
    </source>
</evidence>
<dbReference type="AlphaFoldDB" id="A0A077X1Y1"/>
<dbReference type="EMBL" id="LK023368">
    <property type="protein sequence ID" value="CDS13027.1"/>
    <property type="molecule type" value="Genomic_DNA"/>
</dbReference>
<name>A0A077X1Y1_9FUNG</name>
<dbReference type="InterPro" id="IPR006629">
    <property type="entry name" value="LITAF"/>
</dbReference>
<dbReference type="PANTHER" id="PTHR23292">
    <property type="entry name" value="LIPOPOLYSACCHARIDE-INDUCED TUMOR NECROSIS FACTOR-ALPHA FACTOR"/>
    <property type="match status" value="1"/>
</dbReference>
<comment type="subcellular location">
    <subcellularLocation>
        <location evidence="1">Membrane</location>
        <topology evidence="1">Peripheral membrane protein</topology>
    </subcellularLocation>
</comment>
<feature type="region of interest" description="Disordered" evidence="6">
    <location>
        <begin position="1"/>
        <end position="76"/>
    </location>
</feature>
<sequence length="178" mass="19002">MPSFFTPSSKASAPSYEALSSDENTSYPSSGPTAEIPPPPPYTSYAAPPPPPQQQQPTQPFQYQYAPPSPPLQPTTLPRMTAYGAVTGPTLESLISLRDEPGFVQCPHCGHHVETVTEHQNGSASVFSAVLLFLCGCHSGGCLIPFCLPMCQDVSHTCPACQMPIATFSRLSQHAVLE</sequence>
<dbReference type="InterPro" id="IPR037519">
    <property type="entry name" value="LITAF_fam"/>
</dbReference>
<feature type="compositionally biased region" description="Pro residues" evidence="6">
    <location>
        <begin position="35"/>
        <end position="54"/>
    </location>
</feature>
<evidence type="ECO:0000259" key="7">
    <source>
        <dbReference type="PROSITE" id="PS51837"/>
    </source>
</evidence>
<dbReference type="Pfam" id="PF10601">
    <property type="entry name" value="zf-LITAF-like"/>
    <property type="match status" value="1"/>
</dbReference>
<dbReference type="GO" id="GO:0008270">
    <property type="term" value="F:zinc ion binding"/>
    <property type="evidence" value="ECO:0007669"/>
    <property type="project" value="TreeGrafter"/>
</dbReference>
<evidence type="ECO:0000256" key="5">
    <source>
        <dbReference type="ARBA" id="ARBA00023136"/>
    </source>
</evidence>
<proteinExistence type="inferred from homology"/>
<evidence type="ECO:0000256" key="4">
    <source>
        <dbReference type="ARBA" id="ARBA00022833"/>
    </source>
</evidence>